<evidence type="ECO:0000259" key="1">
    <source>
        <dbReference type="Pfam" id="PF13349"/>
    </source>
</evidence>
<dbReference type="Pfam" id="PF13349">
    <property type="entry name" value="DUF4097"/>
    <property type="match status" value="1"/>
</dbReference>
<accession>A0A927QLH2</accession>
<dbReference type="RefSeq" id="WP_086800063.1">
    <property type="nucleotide sequence ID" value="NZ_CP119182.1"/>
</dbReference>
<gene>
    <name evidence="2" type="ORF">IHE70_16790</name>
</gene>
<dbReference type="InterPro" id="IPR025164">
    <property type="entry name" value="Toastrack_DUF4097"/>
</dbReference>
<sequence length="278" mass="28364">MPSYDTPEPITAIVEYSIGSTRIIASDRTDTVVDVQPANPSSDADLKAVGQTKVTCSGGVLTVKGPRKNSPFGKVGGIDISIALPAGSTLEGTTQVGDFHCSGRLGETRLQTSVGDLHVEDVAAARLKSELGMVHLDHATASVEIIAAGRVTVGTVKGGLVVKNGNGDTELAEITGTLEVSSANGRIDVGAAHADVEAKSANGGIRVGRVTRGKVTLRGSTGDLEVGIPETTAAWLDVHTKVGVLRSTLGSADGPGDAADTVEVTARTSVGDIHIRRA</sequence>
<feature type="domain" description="DUF4097" evidence="1">
    <location>
        <begin position="23"/>
        <end position="209"/>
    </location>
</feature>
<protein>
    <submittedName>
        <fullName evidence="2">DUF4097 family beta strand repeat protein</fullName>
    </submittedName>
</protein>
<evidence type="ECO:0000313" key="2">
    <source>
        <dbReference type="EMBL" id="MBD9724844.1"/>
    </source>
</evidence>
<evidence type="ECO:0000313" key="3">
    <source>
        <dbReference type="Proteomes" id="UP000661025"/>
    </source>
</evidence>
<name>A0A927QLH2_9ACTN</name>
<organism evidence="2 3">
    <name type="scientific">Streptomyces caniscabiei</name>
    <dbReference type="NCBI Taxonomy" id="2746961"/>
    <lineage>
        <taxon>Bacteria</taxon>
        <taxon>Bacillati</taxon>
        <taxon>Actinomycetota</taxon>
        <taxon>Actinomycetes</taxon>
        <taxon>Kitasatosporales</taxon>
        <taxon>Streptomycetaceae</taxon>
        <taxon>Streptomyces</taxon>
    </lineage>
</organism>
<dbReference type="AlphaFoldDB" id="A0A927QLH2"/>
<reference evidence="2" key="1">
    <citation type="submission" date="2020-09" db="EMBL/GenBank/DDBJ databases">
        <title>Streptomyces canutascabiei sp. nov., which causes potato common scab and is distributed across the world.</title>
        <authorList>
            <person name="Nguyen H.P."/>
            <person name="Weisberg A.J."/>
            <person name="Chang J.H."/>
            <person name="Clarke C.R."/>
        </authorList>
    </citation>
    <scope>NUCLEOTIDE SEQUENCE</scope>
    <source>
        <strain evidence="2">ID-01-6.2a</strain>
    </source>
</reference>
<comment type="caution">
    <text evidence="2">The sequence shown here is derived from an EMBL/GenBank/DDBJ whole genome shotgun (WGS) entry which is preliminary data.</text>
</comment>
<dbReference type="GeneID" id="79932656"/>
<proteinExistence type="predicted"/>
<dbReference type="Proteomes" id="UP000661025">
    <property type="component" value="Unassembled WGS sequence"/>
</dbReference>
<dbReference type="EMBL" id="JACYXT010000006">
    <property type="protein sequence ID" value="MBD9724844.1"/>
    <property type="molecule type" value="Genomic_DNA"/>
</dbReference>